<evidence type="ECO:0000256" key="4">
    <source>
        <dbReference type="ARBA" id="ARBA00022801"/>
    </source>
</evidence>
<comment type="similarity">
    <text evidence="1">Belongs to the peptidase S28 family.</text>
</comment>
<evidence type="ECO:0008006" key="10">
    <source>
        <dbReference type="Google" id="ProtNLM"/>
    </source>
</evidence>
<dbReference type="Proteomes" id="UP001313282">
    <property type="component" value="Unassembled WGS sequence"/>
</dbReference>
<dbReference type="GO" id="GO:0008239">
    <property type="term" value="F:dipeptidyl-peptidase activity"/>
    <property type="evidence" value="ECO:0007669"/>
    <property type="project" value="TreeGrafter"/>
</dbReference>
<feature type="chain" id="PRO_5042816249" description="Serine carboxypeptidase S28-domain-containing protein" evidence="7">
    <location>
        <begin position="24"/>
        <end position="657"/>
    </location>
</feature>
<evidence type="ECO:0000256" key="5">
    <source>
        <dbReference type="ARBA" id="ARBA00023180"/>
    </source>
</evidence>
<keyword evidence="4" id="KW-0378">Hydrolase</keyword>
<evidence type="ECO:0000256" key="1">
    <source>
        <dbReference type="ARBA" id="ARBA00011079"/>
    </source>
</evidence>
<dbReference type="PANTHER" id="PTHR11010:SF109">
    <property type="entry name" value="PEPTIDASE, FAMILY S28, PUTATIVE (AFU_ORTHOLOGUE AFUA_4G03790)-RELATED"/>
    <property type="match status" value="1"/>
</dbReference>
<organism evidence="8 9">
    <name type="scientific">Orbilia javanica</name>
    <dbReference type="NCBI Taxonomy" id="47235"/>
    <lineage>
        <taxon>Eukaryota</taxon>
        <taxon>Fungi</taxon>
        <taxon>Dikarya</taxon>
        <taxon>Ascomycota</taxon>
        <taxon>Pezizomycotina</taxon>
        <taxon>Orbiliomycetes</taxon>
        <taxon>Orbiliales</taxon>
        <taxon>Orbiliaceae</taxon>
        <taxon>Orbilia</taxon>
    </lineage>
</organism>
<feature type="signal peptide" evidence="7">
    <location>
        <begin position="1"/>
        <end position="23"/>
    </location>
</feature>
<evidence type="ECO:0000256" key="3">
    <source>
        <dbReference type="ARBA" id="ARBA00022729"/>
    </source>
</evidence>
<evidence type="ECO:0000256" key="2">
    <source>
        <dbReference type="ARBA" id="ARBA00022670"/>
    </source>
</evidence>
<keyword evidence="5" id="KW-0325">Glycoprotein</keyword>
<dbReference type="PANTHER" id="PTHR11010">
    <property type="entry name" value="PROTEASE S28 PRO-X CARBOXYPEPTIDASE-RELATED"/>
    <property type="match status" value="1"/>
</dbReference>
<keyword evidence="2" id="KW-0645">Protease</keyword>
<evidence type="ECO:0000313" key="8">
    <source>
        <dbReference type="EMBL" id="KAK6337113.1"/>
    </source>
</evidence>
<dbReference type="EMBL" id="JAVHNR010000007">
    <property type="protein sequence ID" value="KAK6337113.1"/>
    <property type="molecule type" value="Genomic_DNA"/>
</dbReference>
<evidence type="ECO:0000256" key="7">
    <source>
        <dbReference type="SAM" id="SignalP"/>
    </source>
</evidence>
<evidence type="ECO:0000313" key="9">
    <source>
        <dbReference type="Proteomes" id="UP001313282"/>
    </source>
</evidence>
<dbReference type="InterPro" id="IPR008758">
    <property type="entry name" value="Peptidase_S28"/>
</dbReference>
<reference evidence="8 9" key="1">
    <citation type="submission" date="2019-10" db="EMBL/GenBank/DDBJ databases">
        <authorList>
            <person name="Palmer J.M."/>
        </authorList>
    </citation>
    <scope>NUCLEOTIDE SEQUENCE [LARGE SCALE GENOMIC DNA]</scope>
    <source>
        <strain evidence="8 9">TWF718</strain>
    </source>
</reference>
<evidence type="ECO:0000256" key="6">
    <source>
        <dbReference type="SAM" id="MobiDB-lite"/>
    </source>
</evidence>
<dbReference type="SUPFAM" id="SSF53474">
    <property type="entry name" value="alpha/beta-Hydrolases"/>
    <property type="match status" value="1"/>
</dbReference>
<dbReference type="Pfam" id="PF05577">
    <property type="entry name" value="Peptidase_S28"/>
    <property type="match status" value="1"/>
</dbReference>
<dbReference type="GO" id="GO:0006508">
    <property type="term" value="P:proteolysis"/>
    <property type="evidence" value="ECO:0007669"/>
    <property type="project" value="UniProtKB-KW"/>
</dbReference>
<dbReference type="Gene3D" id="3.40.50.1820">
    <property type="entry name" value="alpha/beta hydrolase"/>
    <property type="match status" value="2"/>
</dbReference>
<accession>A0AAN8MQG4</accession>
<gene>
    <name evidence="8" type="ORF">TWF718_009898</name>
</gene>
<dbReference type="AlphaFoldDB" id="A0AAN8MQG4"/>
<keyword evidence="9" id="KW-1185">Reference proteome</keyword>
<sequence>MRIWTLAHITLTSIFSISHLAEANPPLLHNNIGKVLLRDYQKNKIHIGGHVSVKFAKSKDGNLVIPENKPVLPTKHYFPTPISHLASKDEEQFNQTYWVYDKHYKAGGPVFLYLPGESATSDSTAGLILNYTRINDLQKSFGGLGIVLEHRYYGESTPKSAWGPGANKITAKTPTEKFGYLKTDLVLEDIRLFAESFKHSSERVPTGTNLTADQTPWIVIGASYAGNLVSILRKRYPRIFFAGYSSSAPVEARKAMPMYWDVVARSIGSIEPACIKNMNSAIRYVDQELEKGGKAASDIKQIFLGPVAPETENSNGWFAEVLGYAFYNFQMVGIDEPILEETVWSIRNFCEHMNRDGKLVSPVEGWENAKDSALRRDGEWNARQWASWPGFIEYIKAIGYDCNGYNGAQASCSLRSGTDGADNIAWLWQVCSEWGYYQTGNPGPDQIMSKFSDLEHWKSKCGLNFKDKTAKDWLTEASPDTNLTNIRYGGWDDPQPRTFYTVSENDPWSSLGFLETRFLANKTDAPGLIANSTVPGCDHRPIGKDIFGFVFKDGFHGADLLSVRASQETYPLFASALETWLPCFKRKNNREAGFMEVVKALFRPDPIPSSGGTGNNKTIAAKPKQGRPDNSTVRQLIRVTDLEKKMRLERRARLWSS</sequence>
<dbReference type="GO" id="GO:0070008">
    <property type="term" value="F:serine-type exopeptidase activity"/>
    <property type="evidence" value="ECO:0007669"/>
    <property type="project" value="InterPro"/>
</dbReference>
<feature type="region of interest" description="Disordered" evidence="6">
    <location>
        <begin position="605"/>
        <end position="630"/>
    </location>
</feature>
<proteinExistence type="inferred from homology"/>
<dbReference type="InterPro" id="IPR029058">
    <property type="entry name" value="AB_hydrolase_fold"/>
</dbReference>
<name>A0AAN8MQG4_9PEZI</name>
<protein>
    <recommendedName>
        <fullName evidence="10">Serine carboxypeptidase S28-domain-containing protein</fullName>
    </recommendedName>
</protein>
<comment type="caution">
    <text evidence="8">The sequence shown here is derived from an EMBL/GenBank/DDBJ whole genome shotgun (WGS) entry which is preliminary data.</text>
</comment>
<keyword evidence="3 7" id="KW-0732">Signal</keyword>